<dbReference type="RefSeq" id="WP_156990266.1">
    <property type="nucleotide sequence ID" value="NZ_VWXL01000048.1"/>
</dbReference>
<dbReference type="Proteomes" id="UP000469440">
    <property type="component" value="Unassembled WGS sequence"/>
</dbReference>
<evidence type="ECO:0000313" key="2">
    <source>
        <dbReference type="Proteomes" id="UP000469440"/>
    </source>
</evidence>
<accession>A0A6N8HZT6</accession>
<comment type="caution">
    <text evidence="1">The sequence shown here is derived from an EMBL/GenBank/DDBJ whole genome shotgun (WGS) entry which is preliminary data.</text>
</comment>
<proteinExistence type="predicted"/>
<keyword evidence="2" id="KW-1185">Reference proteome</keyword>
<dbReference type="EMBL" id="VWXL01000048">
    <property type="protein sequence ID" value="MVB10833.1"/>
    <property type="molecule type" value="Genomic_DNA"/>
</dbReference>
<reference evidence="1 2" key="1">
    <citation type="submission" date="2019-09" db="EMBL/GenBank/DDBJ databases">
        <title>Genome sequence of Clostridium sp. EA1.</title>
        <authorList>
            <person name="Poehlein A."/>
            <person name="Bengelsdorf F.R."/>
            <person name="Daniel R."/>
        </authorList>
    </citation>
    <scope>NUCLEOTIDE SEQUENCE [LARGE SCALE GENOMIC DNA]</scope>
    <source>
        <strain evidence="1 2">EA1</strain>
    </source>
</reference>
<organism evidence="1 2">
    <name type="scientific">Caproicibacter fermentans</name>
    <dbReference type="NCBI Taxonomy" id="2576756"/>
    <lineage>
        <taxon>Bacteria</taxon>
        <taxon>Bacillati</taxon>
        <taxon>Bacillota</taxon>
        <taxon>Clostridia</taxon>
        <taxon>Eubacteriales</taxon>
        <taxon>Acutalibacteraceae</taxon>
        <taxon>Caproicibacter</taxon>
    </lineage>
</organism>
<evidence type="ECO:0000313" key="1">
    <source>
        <dbReference type="EMBL" id="MVB10833.1"/>
    </source>
</evidence>
<name>A0A6N8HZT6_9FIRM</name>
<dbReference type="OrthoDB" id="51361at541000"/>
<sequence>MLELDQAATYLEKLGYTAEKQGGLEKYLVVFRKARPLGFILADGSVRLVNGEKGADGIRQILGFLEKNHSLELVGNGEFLIGDIRGNQYTTYFDSADQIVRYAVYIHDKNGEVRSTIFDSEKDAAYEFISKSQVIDLKKYLPQQEGFMNRARSRLIRYLMQQNNKNKQQVERL</sequence>
<dbReference type="AlphaFoldDB" id="A0A6N8HZT6"/>
<gene>
    <name evidence="1" type="ORF">CAFE_15310</name>
</gene>
<protein>
    <submittedName>
        <fullName evidence="1">Uncharacterized protein</fullName>
    </submittedName>
</protein>